<evidence type="ECO:0000256" key="2">
    <source>
        <dbReference type="ARBA" id="ARBA00023002"/>
    </source>
</evidence>
<evidence type="ECO:0000256" key="6">
    <source>
        <dbReference type="RuleBase" id="RU003345"/>
    </source>
</evidence>
<proteinExistence type="inferred from homology"/>
<dbReference type="PROSITE" id="PS00687">
    <property type="entry name" value="ALDEHYDE_DEHYDR_GLU"/>
    <property type="match status" value="1"/>
</dbReference>
<dbReference type="PROSITE" id="PS00070">
    <property type="entry name" value="ALDEHYDE_DEHYDR_CYS"/>
    <property type="match status" value="1"/>
</dbReference>
<dbReference type="PANTHER" id="PTHR43570">
    <property type="entry name" value="ALDEHYDE DEHYDROGENASE"/>
    <property type="match status" value="1"/>
</dbReference>
<dbReference type="PIRSF" id="PIRSF036492">
    <property type="entry name" value="ALDH"/>
    <property type="match status" value="1"/>
</dbReference>
<dbReference type="SUPFAM" id="SSF53720">
    <property type="entry name" value="ALDH-like"/>
    <property type="match status" value="1"/>
</dbReference>
<dbReference type="CDD" id="cd07133">
    <property type="entry name" value="ALDH_CALDH_CalB"/>
    <property type="match status" value="1"/>
</dbReference>
<comment type="similarity">
    <text evidence="1 4 6">Belongs to the aldehyde dehydrogenase family.</text>
</comment>
<dbReference type="InterPro" id="IPR016161">
    <property type="entry name" value="Ald_DH/histidinol_DH"/>
</dbReference>
<dbReference type="Gene3D" id="3.40.605.10">
    <property type="entry name" value="Aldehyde Dehydrogenase, Chain A, domain 1"/>
    <property type="match status" value="1"/>
</dbReference>
<sequence length="468" mass="51656">MVTDVNQQQFSQDLTSLKQAFAQQSYPSLQQRKHNLHQVLKLLLENQSAIIEAISQDFGHRSSHETQLIELFPSVEGVRHALKHLKKWLKPQRRGISIWHLGASNQVLAKPLGVLGVIVPWNYPLYLAIGPLTDALAAGNKVMIKMSELSPALTALLIELMPQYLPEDLVKVYADEDGSRGAQFSSLAFDHLVFTGSTNTGRKVMQAAAANLTPVTLELGGKSPVIIAQDYPVELAAERIMMGKLFNAGQTCVAPDYVLLHHSQRQAFVNACVAYCKKHYQSLSDQAFTSIISEGFLDRLNKLNQQAIEQGAESITLLPGESSQKLAPSLLLNVAADADVMQQEIFGPILPVIEYQQLEEAIAYVQQHAHPLALYVFSNKAATQQQVIQQTQAGGLCINDVLLHVAQHELPFGGVGASGMGHYHGYDGFVQFSKMLPVFKQGRFPAIKLMRPPYTKFSELLIKLMTRG</sequence>
<dbReference type="InterPro" id="IPR015590">
    <property type="entry name" value="Aldehyde_DH_dom"/>
</dbReference>
<name>A0ABU7GAA1_9ALTE</name>
<gene>
    <name evidence="8" type="ORF">SNR37_001951</name>
</gene>
<evidence type="ECO:0000256" key="4">
    <source>
        <dbReference type="PIRNR" id="PIRNR036492"/>
    </source>
</evidence>
<keyword evidence="3" id="KW-0520">NAD</keyword>
<dbReference type="InterPro" id="IPR016163">
    <property type="entry name" value="Ald_DH_C"/>
</dbReference>
<feature type="domain" description="Aldehyde dehydrogenase" evidence="7">
    <location>
        <begin position="4"/>
        <end position="434"/>
    </location>
</feature>
<dbReference type="GO" id="GO:0050269">
    <property type="term" value="F:coniferyl-aldehyde dehydrogenase [NAD(P)+] activity"/>
    <property type="evidence" value="ECO:0007669"/>
    <property type="project" value="UniProtKB-EC"/>
</dbReference>
<evidence type="ECO:0000313" key="8">
    <source>
        <dbReference type="EMBL" id="MEE1676341.1"/>
    </source>
</evidence>
<protein>
    <recommendedName>
        <fullName evidence="4">Aldehyde dehydrogenase</fullName>
    </recommendedName>
</protein>
<dbReference type="Proteomes" id="UP001310248">
    <property type="component" value="Unassembled WGS sequence"/>
</dbReference>
<evidence type="ECO:0000256" key="1">
    <source>
        <dbReference type="ARBA" id="ARBA00009986"/>
    </source>
</evidence>
<accession>A0ABU7GAA1</accession>
<dbReference type="Pfam" id="PF00171">
    <property type="entry name" value="Aldedh"/>
    <property type="match status" value="1"/>
</dbReference>
<dbReference type="EMBL" id="JAYDYW010000021">
    <property type="protein sequence ID" value="MEE1676341.1"/>
    <property type="molecule type" value="Genomic_DNA"/>
</dbReference>
<reference evidence="9" key="1">
    <citation type="submission" date="2023-07" db="EMBL/GenBank/DDBJ databases">
        <title>Draft genome sequence of Agarivorans aestuarii strain ZMCS4, a CAZymes producing bacteria isolated from the marine brown algae Clodostephus spongiosus.</title>
        <authorList>
            <person name="Lorente B."/>
            <person name="Cabral C."/>
            <person name="Frias J."/>
            <person name="Faria J."/>
            <person name="Toubarro D."/>
        </authorList>
    </citation>
    <scope>NUCLEOTIDE SEQUENCE [LARGE SCALE GENOMIC DNA]</scope>
    <source>
        <strain evidence="9">ZMCS4</strain>
    </source>
</reference>
<dbReference type="PANTHER" id="PTHR43570:SF20">
    <property type="entry name" value="ALDEHYDE DEHYDROGENASE ALDX-RELATED"/>
    <property type="match status" value="1"/>
</dbReference>
<comment type="caution">
    <text evidence="8">The sequence shown here is derived from an EMBL/GenBank/DDBJ whole genome shotgun (WGS) entry which is preliminary data.</text>
</comment>
<evidence type="ECO:0000256" key="5">
    <source>
        <dbReference type="PROSITE-ProRule" id="PRU10007"/>
    </source>
</evidence>
<evidence type="ECO:0000313" key="9">
    <source>
        <dbReference type="Proteomes" id="UP001310248"/>
    </source>
</evidence>
<dbReference type="InterPro" id="IPR012394">
    <property type="entry name" value="Aldehyde_DH_NAD(P)"/>
</dbReference>
<dbReference type="InterPro" id="IPR029510">
    <property type="entry name" value="Ald_DH_CS_GLU"/>
</dbReference>
<dbReference type="InterPro" id="IPR016162">
    <property type="entry name" value="Ald_DH_N"/>
</dbReference>
<keyword evidence="2 4" id="KW-0560">Oxidoreductase</keyword>
<evidence type="ECO:0000259" key="7">
    <source>
        <dbReference type="Pfam" id="PF00171"/>
    </source>
</evidence>
<dbReference type="Gene3D" id="3.40.309.10">
    <property type="entry name" value="Aldehyde Dehydrogenase, Chain A, domain 2"/>
    <property type="match status" value="1"/>
</dbReference>
<evidence type="ECO:0000256" key="3">
    <source>
        <dbReference type="ARBA" id="ARBA00023027"/>
    </source>
</evidence>
<dbReference type="RefSeq" id="WP_329777005.1">
    <property type="nucleotide sequence ID" value="NZ_JAYDYW010000021.1"/>
</dbReference>
<organism evidence="8 9">
    <name type="scientific">Agarivorans aestuarii</name>
    <dbReference type="NCBI Taxonomy" id="1563703"/>
    <lineage>
        <taxon>Bacteria</taxon>
        <taxon>Pseudomonadati</taxon>
        <taxon>Pseudomonadota</taxon>
        <taxon>Gammaproteobacteria</taxon>
        <taxon>Alteromonadales</taxon>
        <taxon>Alteromonadaceae</taxon>
        <taxon>Agarivorans</taxon>
    </lineage>
</organism>
<dbReference type="InterPro" id="IPR016160">
    <property type="entry name" value="Ald_DH_CS_CYS"/>
</dbReference>
<feature type="active site" evidence="5">
    <location>
        <position position="218"/>
    </location>
</feature>
<keyword evidence="9" id="KW-1185">Reference proteome</keyword>